<evidence type="ECO:0000313" key="2">
    <source>
        <dbReference type="Proteomes" id="UP000744980"/>
    </source>
</evidence>
<accession>A0AAW4FX70</accession>
<dbReference type="Proteomes" id="UP000744980">
    <property type="component" value="Unassembled WGS sequence"/>
</dbReference>
<protein>
    <submittedName>
        <fullName evidence="1">Uncharacterized protein</fullName>
    </submittedName>
</protein>
<keyword evidence="2" id="KW-1185">Reference proteome</keyword>
<sequence>MTVVASNYNRVENDLYQTEPWGTELLERFPGGWSRRFPAAGNHPMADVLAEQAAW</sequence>
<gene>
    <name evidence="1" type="ORF">GFB56_34970</name>
</gene>
<organism evidence="1 2">
    <name type="scientific">Ensifer canadensis</name>
    <dbReference type="NCBI Taxonomy" id="555315"/>
    <lineage>
        <taxon>Bacteria</taxon>
        <taxon>Pseudomonadati</taxon>
        <taxon>Pseudomonadota</taxon>
        <taxon>Alphaproteobacteria</taxon>
        <taxon>Hyphomicrobiales</taxon>
        <taxon>Rhizobiaceae</taxon>
        <taxon>Sinorhizobium/Ensifer group</taxon>
        <taxon>Ensifer</taxon>
    </lineage>
</organism>
<reference evidence="1 2" key="1">
    <citation type="submission" date="2020-01" db="EMBL/GenBank/DDBJ databases">
        <title>Draft genome assembly of Ensifer adhaerens T173.</title>
        <authorList>
            <person name="Craig J.E."/>
            <person name="Stinchcombe J.R."/>
        </authorList>
    </citation>
    <scope>NUCLEOTIDE SEQUENCE [LARGE SCALE GENOMIC DNA]</scope>
    <source>
        <strain evidence="1 2">T173</strain>
    </source>
</reference>
<evidence type="ECO:0000313" key="1">
    <source>
        <dbReference type="EMBL" id="MBM3095893.1"/>
    </source>
</evidence>
<dbReference type="AlphaFoldDB" id="A0AAW4FX70"/>
<dbReference type="EMBL" id="WXFA01000060">
    <property type="protein sequence ID" value="MBM3095893.1"/>
    <property type="molecule type" value="Genomic_DNA"/>
</dbReference>
<proteinExistence type="predicted"/>
<dbReference type="RefSeq" id="WP_156585520.1">
    <property type="nucleotide sequence ID" value="NZ_CP083371.1"/>
</dbReference>
<name>A0AAW4FX70_9HYPH</name>
<comment type="caution">
    <text evidence="1">The sequence shown here is derived from an EMBL/GenBank/DDBJ whole genome shotgun (WGS) entry which is preliminary data.</text>
</comment>